<dbReference type="PANTHER" id="PTHR10629:SF52">
    <property type="entry name" value="DNA (CYTOSINE-5)-METHYLTRANSFERASE 1"/>
    <property type="match status" value="1"/>
</dbReference>
<dbReference type="RefSeq" id="WP_051502981.1">
    <property type="nucleotide sequence ID" value="NZ_JACJTA010000115.1"/>
</dbReference>
<dbReference type="EC" id="2.1.1.37" evidence="7"/>
<dbReference type="Gene3D" id="3.40.50.150">
    <property type="entry name" value="Vaccinia Virus protein VP39"/>
    <property type="match status" value="1"/>
</dbReference>
<dbReference type="PROSITE" id="PS51679">
    <property type="entry name" value="SAM_MT_C5"/>
    <property type="match status" value="1"/>
</dbReference>
<evidence type="ECO:0000313" key="9">
    <source>
        <dbReference type="Proteomes" id="UP000660380"/>
    </source>
</evidence>
<sequence length="430" mass="48287">MPYTFLDLFAGAGGFTEGLLLASHGTSRFKLIAASDVHPNACLTHEQRFRKQLGIDYSFLLEDISSISFVENLTNIISKNSGKPSVDVVVGSPPCQGFSVFGKRNEEDPRNDLFLSYLKIIQVLNPKYFVMENVPGLVTMYGGKTVQRIHDEVSSLKPVKYKVNGPIQINAADFGVPQLRERILFIGYREDMPPIKNITPSCPERYVTVKEAIGDLAFLRAWETTGSYEINYPPSCKYQEESRRGRLFLKQGIERTNNQLKNHEAAKHTPEVIARFAMIEQGKGLDSIPKALWEAHLHSSKKWCVRLHPDLPSFTVVTLPDDFVHYERHRILTVREMARLQSFDDTFEFLGPRASGGGGKGNKKRNSELPQYSQVGNAVPPLLAKAIGNELLKALEQNCSQKEIEDDNLKQAIVDLPSKPLIAQQLSLNF</sequence>
<dbReference type="Gene3D" id="3.90.120.10">
    <property type="entry name" value="DNA Methylase, subunit A, domain 2"/>
    <property type="match status" value="1"/>
</dbReference>
<evidence type="ECO:0000256" key="5">
    <source>
        <dbReference type="PROSITE-ProRule" id="PRU01016"/>
    </source>
</evidence>
<dbReference type="SUPFAM" id="SSF53335">
    <property type="entry name" value="S-adenosyl-L-methionine-dependent methyltransferases"/>
    <property type="match status" value="1"/>
</dbReference>
<evidence type="ECO:0000256" key="2">
    <source>
        <dbReference type="ARBA" id="ARBA00022679"/>
    </source>
</evidence>
<organism evidence="8 9">
    <name type="scientific">Scytonema hofmannii FACHB-248</name>
    <dbReference type="NCBI Taxonomy" id="1842502"/>
    <lineage>
        <taxon>Bacteria</taxon>
        <taxon>Bacillati</taxon>
        <taxon>Cyanobacteriota</taxon>
        <taxon>Cyanophyceae</taxon>
        <taxon>Nostocales</taxon>
        <taxon>Scytonemataceae</taxon>
        <taxon>Scytonema</taxon>
    </lineage>
</organism>
<dbReference type="PROSITE" id="PS00094">
    <property type="entry name" value="C5_MTASE_1"/>
    <property type="match status" value="1"/>
</dbReference>
<dbReference type="NCBIfam" id="TIGR00675">
    <property type="entry name" value="dcm"/>
    <property type="match status" value="1"/>
</dbReference>
<evidence type="ECO:0000256" key="7">
    <source>
        <dbReference type="RuleBase" id="RU000417"/>
    </source>
</evidence>
<proteinExistence type="inferred from homology"/>
<dbReference type="Pfam" id="PF00145">
    <property type="entry name" value="DNA_methylase"/>
    <property type="match status" value="1"/>
</dbReference>
<evidence type="ECO:0000256" key="6">
    <source>
        <dbReference type="RuleBase" id="RU000416"/>
    </source>
</evidence>
<keyword evidence="4" id="KW-0680">Restriction system</keyword>
<dbReference type="InterPro" id="IPR029063">
    <property type="entry name" value="SAM-dependent_MTases_sf"/>
</dbReference>
<dbReference type="InterPro" id="IPR001525">
    <property type="entry name" value="C5_MeTfrase"/>
</dbReference>
<keyword evidence="1 5" id="KW-0489">Methyltransferase</keyword>
<name>A0ABR8H1L4_9CYAN</name>
<dbReference type="InterPro" id="IPR018117">
    <property type="entry name" value="C5_DNA_meth_AS"/>
</dbReference>
<evidence type="ECO:0000313" key="8">
    <source>
        <dbReference type="EMBL" id="MBD2608908.1"/>
    </source>
</evidence>
<gene>
    <name evidence="8" type="ORF">H6G81_31420</name>
</gene>
<keyword evidence="9" id="KW-1185">Reference proteome</keyword>
<dbReference type="EMBL" id="JACJTA010000115">
    <property type="protein sequence ID" value="MBD2608908.1"/>
    <property type="molecule type" value="Genomic_DNA"/>
</dbReference>
<keyword evidence="2 5" id="KW-0808">Transferase</keyword>
<dbReference type="InterPro" id="IPR050390">
    <property type="entry name" value="C5-Methyltransferase"/>
</dbReference>
<comment type="caution">
    <text evidence="8">The sequence shown here is derived from an EMBL/GenBank/DDBJ whole genome shotgun (WGS) entry which is preliminary data.</text>
</comment>
<protein>
    <recommendedName>
        <fullName evidence="7">Cytosine-specific methyltransferase</fullName>
        <ecNumber evidence="7">2.1.1.37</ecNumber>
    </recommendedName>
</protein>
<reference evidence="8 9" key="1">
    <citation type="journal article" date="2020" name="ISME J.">
        <title>Comparative genomics reveals insights into cyanobacterial evolution and habitat adaptation.</title>
        <authorList>
            <person name="Chen M.Y."/>
            <person name="Teng W.K."/>
            <person name="Zhao L."/>
            <person name="Hu C.X."/>
            <person name="Zhou Y.K."/>
            <person name="Han B.P."/>
            <person name="Song L.R."/>
            <person name="Shu W.S."/>
        </authorList>
    </citation>
    <scope>NUCLEOTIDE SEQUENCE [LARGE SCALE GENOMIC DNA]</scope>
    <source>
        <strain evidence="8 9">FACHB-248</strain>
    </source>
</reference>
<dbReference type="GO" id="GO:0032259">
    <property type="term" value="P:methylation"/>
    <property type="evidence" value="ECO:0007669"/>
    <property type="project" value="UniProtKB-KW"/>
</dbReference>
<accession>A0ABR8H1L4</accession>
<dbReference type="GO" id="GO:0008168">
    <property type="term" value="F:methyltransferase activity"/>
    <property type="evidence" value="ECO:0007669"/>
    <property type="project" value="UniProtKB-KW"/>
</dbReference>
<feature type="active site" evidence="5">
    <location>
        <position position="95"/>
    </location>
</feature>
<keyword evidence="3 5" id="KW-0949">S-adenosyl-L-methionine</keyword>
<dbReference type="Proteomes" id="UP000660380">
    <property type="component" value="Unassembled WGS sequence"/>
</dbReference>
<dbReference type="PRINTS" id="PR00105">
    <property type="entry name" value="C5METTRFRASE"/>
</dbReference>
<comment type="similarity">
    <text evidence="5 6">Belongs to the class I-like SAM-binding methyltransferase superfamily. C5-methyltransferase family.</text>
</comment>
<comment type="catalytic activity">
    <reaction evidence="7">
        <text>a 2'-deoxycytidine in DNA + S-adenosyl-L-methionine = a 5-methyl-2'-deoxycytidine in DNA + S-adenosyl-L-homocysteine + H(+)</text>
        <dbReference type="Rhea" id="RHEA:13681"/>
        <dbReference type="Rhea" id="RHEA-COMP:11369"/>
        <dbReference type="Rhea" id="RHEA-COMP:11370"/>
        <dbReference type="ChEBI" id="CHEBI:15378"/>
        <dbReference type="ChEBI" id="CHEBI:57856"/>
        <dbReference type="ChEBI" id="CHEBI:59789"/>
        <dbReference type="ChEBI" id="CHEBI:85452"/>
        <dbReference type="ChEBI" id="CHEBI:85454"/>
        <dbReference type="EC" id="2.1.1.37"/>
    </reaction>
</comment>
<evidence type="ECO:0000256" key="1">
    <source>
        <dbReference type="ARBA" id="ARBA00022603"/>
    </source>
</evidence>
<evidence type="ECO:0000256" key="3">
    <source>
        <dbReference type="ARBA" id="ARBA00022691"/>
    </source>
</evidence>
<evidence type="ECO:0000256" key="4">
    <source>
        <dbReference type="ARBA" id="ARBA00022747"/>
    </source>
</evidence>
<dbReference type="PANTHER" id="PTHR10629">
    <property type="entry name" value="CYTOSINE-SPECIFIC METHYLTRANSFERASE"/>
    <property type="match status" value="1"/>
</dbReference>